<gene>
    <name evidence="2" type="ORF">LLJM1_0661</name>
</gene>
<name>A0A1V0PG60_LACLC</name>
<keyword evidence="1" id="KW-1133">Transmembrane helix</keyword>
<reference evidence="2 3" key="1">
    <citation type="journal article" date="2017" name="BMC Genomics">
        <title>Comparative and functional genomics of the Lactococcus lactis taxon; insights into evolution and niche adaptation.</title>
        <authorList>
            <person name="Kelleher P."/>
            <person name="Bottacini F."/>
            <person name="Mahony J."/>
            <person name="Kilcawley K.N."/>
            <person name="van Sinderen D."/>
        </authorList>
    </citation>
    <scope>NUCLEOTIDE SEQUENCE [LARGE SCALE GENOMIC DNA]</scope>
    <source>
        <strain evidence="2 3">JM1</strain>
    </source>
</reference>
<evidence type="ECO:0000313" key="2">
    <source>
        <dbReference type="EMBL" id="ARE28048.2"/>
    </source>
</evidence>
<feature type="transmembrane region" description="Helical" evidence="1">
    <location>
        <begin position="92"/>
        <end position="112"/>
    </location>
</feature>
<proteinExistence type="predicted"/>
<feature type="transmembrane region" description="Helical" evidence="1">
    <location>
        <begin position="132"/>
        <end position="156"/>
    </location>
</feature>
<feature type="transmembrane region" description="Helical" evidence="1">
    <location>
        <begin position="61"/>
        <end position="80"/>
    </location>
</feature>
<organism evidence="2 3">
    <name type="scientific">Lactococcus lactis subsp. cremoris</name>
    <name type="common">Streptococcus cremoris</name>
    <dbReference type="NCBI Taxonomy" id="1359"/>
    <lineage>
        <taxon>Bacteria</taxon>
        <taxon>Bacillati</taxon>
        <taxon>Bacillota</taxon>
        <taxon>Bacilli</taxon>
        <taxon>Lactobacillales</taxon>
        <taxon>Streptococcaceae</taxon>
        <taxon>Lactococcus</taxon>
    </lineage>
</organism>
<accession>A0A1V0PG60</accession>
<keyword evidence="1" id="KW-0472">Membrane</keyword>
<protein>
    <submittedName>
        <fullName evidence="2">Uncharacterized protein</fullName>
    </submittedName>
</protein>
<sequence>MNWITGITRASNTVTDTADSISSFFGLGDDTASNAISSIQSTTTGNLWNLASDGDKSSTSLGIFFLPLIIAVIVLAYLAFSKRSKGLNTATGIVGIVSSVLFLLFSFGYSGVVDSISESISSSTHGLASTEFNYNLGYMLFILFAFLLLLSSILTLTTRSKYIQKK</sequence>
<dbReference type="RefSeq" id="WP_139949727.1">
    <property type="nucleotide sequence ID" value="NZ_CP015899.2"/>
</dbReference>
<dbReference type="EMBL" id="CP015899">
    <property type="protein sequence ID" value="ARE28048.2"/>
    <property type="molecule type" value="Genomic_DNA"/>
</dbReference>
<dbReference type="AlphaFoldDB" id="A0A1V0PG60"/>
<evidence type="ECO:0000256" key="1">
    <source>
        <dbReference type="SAM" id="Phobius"/>
    </source>
</evidence>
<dbReference type="Proteomes" id="UP000191806">
    <property type="component" value="Chromosome"/>
</dbReference>
<keyword evidence="1" id="KW-0812">Transmembrane</keyword>
<evidence type="ECO:0000313" key="3">
    <source>
        <dbReference type="Proteomes" id="UP000191806"/>
    </source>
</evidence>